<feature type="transmembrane region" description="Helical" evidence="1">
    <location>
        <begin position="23"/>
        <end position="52"/>
    </location>
</feature>
<protein>
    <submittedName>
        <fullName evidence="2">Uncharacterized protein</fullName>
    </submittedName>
</protein>
<name>A0A8D8YRP4_9HEMI</name>
<evidence type="ECO:0000256" key="1">
    <source>
        <dbReference type="SAM" id="Phobius"/>
    </source>
</evidence>
<organism evidence="2">
    <name type="scientific">Cacopsylla melanoneura</name>
    <dbReference type="NCBI Taxonomy" id="428564"/>
    <lineage>
        <taxon>Eukaryota</taxon>
        <taxon>Metazoa</taxon>
        <taxon>Ecdysozoa</taxon>
        <taxon>Arthropoda</taxon>
        <taxon>Hexapoda</taxon>
        <taxon>Insecta</taxon>
        <taxon>Pterygota</taxon>
        <taxon>Neoptera</taxon>
        <taxon>Paraneoptera</taxon>
        <taxon>Hemiptera</taxon>
        <taxon>Sternorrhyncha</taxon>
        <taxon>Psylloidea</taxon>
        <taxon>Psyllidae</taxon>
        <taxon>Psyllinae</taxon>
        <taxon>Cacopsylla</taxon>
    </lineage>
</organism>
<dbReference type="EMBL" id="HBUF01390975">
    <property type="protein sequence ID" value="CAG6733834.1"/>
    <property type="molecule type" value="Transcribed_RNA"/>
</dbReference>
<sequence>MCSICGDSFTVTEDGFALIAGDFLVLITVSLICSSALVKSTISVFSICLSVFKSSPIPHSDIAVRAVLLVRVFPACLVSTFTMVLLFSLSESSLELSTLLSSLCLGCLLDSVVSIFFLVVRHLRASIFF</sequence>
<dbReference type="AlphaFoldDB" id="A0A8D8YRP4"/>
<accession>A0A8D8YRP4</accession>
<keyword evidence="1" id="KW-0472">Membrane</keyword>
<keyword evidence="1" id="KW-1133">Transmembrane helix</keyword>
<feature type="transmembrane region" description="Helical" evidence="1">
    <location>
        <begin position="64"/>
        <end position="87"/>
    </location>
</feature>
<dbReference type="EMBL" id="HBUF01390976">
    <property type="protein sequence ID" value="CAG6733835.1"/>
    <property type="molecule type" value="Transcribed_RNA"/>
</dbReference>
<keyword evidence="1" id="KW-0812">Transmembrane</keyword>
<feature type="transmembrane region" description="Helical" evidence="1">
    <location>
        <begin position="99"/>
        <end position="120"/>
    </location>
</feature>
<proteinExistence type="predicted"/>
<dbReference type="EMBL" id="HBUF01390974">
    <property type="protein sequence ID" value="CAG6733833.1"/>
    <property type="molecule type" value="Transcribed_RNA"/>
</dbReference>
<reference evidence="2" key="1">
    <citation type="submission" date="2021-05" db="EMBL/GenBank/DDBJ databases">
        <authorList>
            <person name="Alioto T."/>
            <person name="Alioto T."/>
            <person name="Gomez Garrido J."/>
        </authorList>
    </citation>
    <scope>NUCLEOTIDE SEQUENCE</scope>
</reference>
<evidence type="ECO:0000313" key="2">
    <source>
        <dbReference type="EMBL" id="CAG6733834.1"/>
    </source>
</evidence>